<name>A0ABQ5KXP5_9EUKA</name>
<gene>
    <name evidence="2" type="ORF">ADUPG1_010051</name>
</gene>
<evidence type="ECO:0000256" key="1">
    <source>
        <dbReference type="SAM" id="MobiDB-lite"/>
    </source>
</evidence>
<dbReference type="EMBL" id="BQXS01011421">
    <property type="protein sequence ID" value="GKT37218.1"/>
    <property type="molecule type" value="Genomic_DNA"/>
</dbReference>
<accession>A0ABQ5KXP5</accession>
<organism evidence="2 3">
    <name type="scientific">Aduncisulcus paluster</name>
    <dbReference type="NCBI Taxonomy" id="2918883"/>
    <lineage>
        <taxon>Eukaryota</taxon>
        <taxon>Metamonada</taxon>
        <taxon>Carpediemonas-like organisms</taxon>
        <taxon>Aduncisulcus</taxon>
    </lineage>
</organism>
<protein>
    <submittedName>
        <fullName evidence="2">Uncharacterized protein</fullName>
    </submittedName>
</protein>
<evidence type="ECO:0000313" key="2">
    <source>
        <dbReference type="EMBL" id="GKT37218.1"/>
    </source>
</evidence>
<dbReference type="Proteomes" id="UP001057375">
    <property type="component" value="Unassembled WGS sequence"/>
</dbReference>
<reference evidence="2" key="1">
    <citation type="submission" date="2022-03" db="EMBL/GenBank/DDBJ databases">
        <title>Draft genome sequence of Aduncisulcus paluster, a free-living microaerophilic Fornicata.</title>
        <authorList>
            <person name="Yuyama I."/>
            <person name="Kume K."/>
            <person name="Tamura T."/>
            <person name="Inagaki Y."/>
            <person name="Hashimoto T."/>
        </authorList>
    </citation>
    <scope>NUCLEOTIDE SEQUENCE</scope>
    <source>
        <strain evidence="2">NY0171</strain>
    </source>
</reference>
<feature type="region of interest" description="Disordered" evidence="1">
    <location>
        <begin position="215"/>
        <end position="267"/>
    </location>
</feature>
<evidence type="ECO:0000313" key="3">
    <source>
        <dbReference type="Proteomes" id="UP001057375"/>
    </source>
</evidence>
<feature type="compositionally biased region" description="Basic and acidic residues" evidence="1">
    <location>
        <begin position="221"/>
        <end position="254"/>
    </location>
</feature>
<keyword evidence="3" id="KW-1185">Reference proteome</keyword>
<sequence>MASPQHNFLPFCGSQQGIESLLPSPSPSVETSPNSMAGPSEIFHTSQTSSFELFQPDPARVMSSCSSSSFGVEQQASCHSLATCGEHAPPKYDCESHGATPSFTFSPGRICHCSYPTPSCSFYAPPTLDVPQCFVPPTEFCLPLPQPEFLPPPDSPRDAAFYPDSSDAPKITGCFSSSVDCYHPVDRFPGKQRYSSTVYSDGQYYDKFGDEERFQDDDEACTDRHSRDVSGKEEEESTDGRSSSRDESPSDHKGSSSKKPRAKKADNERWYNSGMQCGLGVHRSCGSFDKSSLRKRSSKIKPYYDALCTSQETGVTYKNIKDGFFKNKKKGFSKFHYNHQKQFDSKFRLVLTSVTPLTTKNVVDSLIRDVCGDLSEPKKDALAPIIFTPLNEWLCHYRFSVPDLLRSLDAVSANDFKLRAGNGKRS</sequence>
<comment type="caution">
    <text evidence="2">The sequence shown here is derived from an EMBL/GenBank/DDBJ whole genome shotgun (WGS) entry which is preliminary data.</text>
</comment>
<proteinExistence type="predicted"/>